<evidence type="ECO:0000256" key="7">
    <source>
        <dbReference type="ARBA" id="ARBA00022660"/>
    </source>
</evidence>
<dbReference type="Pfam" id="PF00032">
    <property type="entry name" value="Cytochrom_B_C"/>
    <property type="match status" value="1"/>
</dbReference>
<dbReference type="PANTHER" id="PTHR19271:SF16">
    <property type="entry name" value="CYTOCHROME B"/>
    <property type="match status" value="1"/>
</dbReference>
<dbReference type="Gene3D" id="1.20.810.10">
    <property type="entry name" value="Cytochrome Bc1 Complex, Chain C"/>
    <property type="match status" value="1"/>
</dbReference>
<feature type="transmembrane region" description="Helical" evidence="15">
    <location>
        <begin position="145"/>
        <end position="163"/>
    </location>
</feature>
<evidence type="ECO:0000313" key="18">
    <source>
        <dbReference type="EMBL" id="USQ14304.1"/>
    </source>
</evidence>
<dbReference type="InterPro" id="IPR016174">
    <property type="entry name" value="Di-haem_cyt_TM"/>
</dbReference>
<feature type="domain" description="Cytochrome b/b6 N-terminal region profile" evidence="16">
    <location>
        <begin position="4"/>
        <end position="216"/>
    </location>
</feature>
<evidence type="ECO:0000256" key="5">
    <source>
        <dbReference type="ARBA" id="ARBA00022448"/>
    </source>
</evidence>
<dbReference type="InterPro" id="IPR048259">
    <property type="entry name" value="Cytochrome_b_N_euk/bac"/>
</dbReference>
<dbReference type="CDD" id="cd00284">
    <property type="entry name" value="Cytochrome_b_N"/>
    <property type="match status" value="1"/>
</dbReference>
<evidence type="ECO:0000256" key="12">
    <source>
        <dbReference type="ARBA" id="ARBA00023004"/>
    </source>
</evidence>
<feature type="transmembrane region" description="Helical" evidence="15">
    <location>
        <begin position="184"/>
        <end position="206"/>
    </location>
</feature>
<dbReference type="PROSITE" id="PS51002">
    <property type="entry name" value="CYTB_NTER"/>
    <property type="match status" value="1"/>
</dbReference>
<dbReference type="RefSeq" id="WP_252580886.1">
    <property type="nucleotide sequence ID" value="NZ_CP071527.1"/>
</dbReference>
<feature type="transmembrane region" description="Helical" evidence="15">
    <location>
        <begin position="33"/>
        <end position="55"/>
    </location>
</feature>
<dbReference type="PANTHER" id="PTHR19271">
    <property type="entry name" value="CYTOCHROME B"/>
    <property type="match status" value="1"/>
</dbReference>
<comment type="function">
    <text evidence="1 14">Component of the ubiquinol-cytochrome c reductase complex (complex III or cytochrome b-c1 complex), which is a respiratory chain that generates an electrochemical potential coupled to ATP synthesis.</text>
</comment>
<keyword evidence="6 14" id="KW-0349">Heme</keyword>
<proteinExistence type="inferred from homology"/>
<keyword evidence="9" id="KW-0479">Metal-binding</keyword>
<dbReference type="InterPro" id="IPR027387">
    <property type="entry name" value="Cytb/b6-like_sf"/>
</dbReference>
<keyword evidence="13 15" id="KW-0472">Membrane</keyword>
<sequence>MKRLFKWLDARFPLLNTWKEYFSAYYVPKNLNFFYFFGSIALVVLANQFITGLWLTMFYTPTAEQAFASVEYIMRDVNYGWLLRYMHSTGASAFFIVIYLHLFRGLLYGSYQRPRELVWLLGMLLYVLLLAAAFLGYLLPWGQMSYWGAEVITSLVGGIPYIGNSLEIWLRGDYSVTNATLQRFFALHVIAIPLLLLLLAFLHIVALHQVGSNNPEGIDIKNNLDQNGNPVDGIPFHPYYVVKDLVGVLFFLFLFFAVVFFAPEMGGYFLEHSNFVPANPMVTPDHIAPMWYMSPFYAILRAIPDKLLGIIGMGAAVAILFLLPWLDRSPVRSMRYKGRFSRIMLGLGVASFLILGYLGTIPVNPPRLLLSRICAVLYFSYFIFMPFYTRWEVTRPVPLRIEG</sequence>
<comment type="subunit">
    <text evidence="3 14">The main subunits of complex b-c1 are: cytochrome b, cytochrome c1 and the Rieske protein.</text>
</comment>
<dbReference type="InterPro" id="IPR005798">
    <property type="entry name" value="Cyt_b/b6_C"/>
</dbReference>
<dbReference type="Pfam" id="PF00033">
    <property type="entry name" value="Cytochrome_B"/>
    <property type="match status" value="1"/>
</dbReference>
<evidence type="ECO:0000256" key="15">
    <source>
        <dbReference type="SAM" id="Phobius"/>
    </source>
</evidence>
<keyword evidence="19" id="KW-1185">Reference proteome</keyword>
<dbReference type="SUPFAM" id="SSF81342">
    <property type="entry name" value="Transmembrane di-heme cytochromes"/>
    <property type="match status" value="1"/>
</dbReference>
<name>A0ABY4Y9J8_9GAMM</name>
<feature type="transmembrane region" description="Helical" evidence="15">
    <location>
        <begin position="343"/>
        <end position="363"/>
    </location>
</feature>
<comment type="similarity">
    <text evidence="14">Belongs to the cytochrome b family.</text>
</comment>
<keyword evidence="5 14" id="KW-0813">Transport</keyword>
<dbReference type="PIRSF" id="PIRSF038885">
    <property type="entry name" value="COB"/>
    <property type="match status" value="1"/>
</dbReference>
<evidence type="ECO:0000256" key="11">
    <source>
        <dbReference type="ARBA" id="ARBA00022989"/>
    </source>
</evidence>
<evidence type="ECO:0000313" key="19">
    <source>
        <dbReference type="Proteomes" id="UP001057474"/>
    </source>
</evidence>
<dbReference type="PROSITE" id="PS51003">
    <property type="entry name" value="CYTB_CTER"/>
    <property type="match status" value="1"/>
</dbReference>
<keyword evidence="8 14" id="KW-0812">Transmembrane</keyword>
<reference evidence="18" key="1">
    <citation type="submission" date="2021-03" db="EMBL/GenBank/DDBJ databases">
        <title>Legionella lytica PCM 2298.</title>
        <authorList>
            <person name="Koper P."/>
        </authorList>
    </citation>
    <scope>NUCLEOTIDE SEQUENCE</scope>
    <source>
        <strain evidence="18">PCM 2298</strain>
    </source>
</reference>
<keyword evidence="11 15" id="KW-1133">Transmembrane helix</keyword>
<evidence type="ECO:0000259" key="17">
    <source>
        <dbReference type="PROSITE" id="PS51003"/>
    </source>
</evidence>
<comment type="subcellular location">
    <subcellularLocation>
        <location evidence="2">Membrane</location>
        <topology evidence="2">Multi-pass membrane protein</topology>
    </subcellularLocation>
</comment>
<dbReference type="EMBL" id="CP071527">
    <property type="protein sequence ID" value="USQ14304.1"/>
    <property type="molecule type" value="Genomic_DNA"/>
</dbReference>
<organism evidence="18 19">
    <name type="scientific">Legionella lytica</name>
    <dbReference type="NCBI Taxonomy" id="96232"/>
    <lineage>
        <taxon>Bacteria</taxon>
        <taxon>Pseudomonadati</taxon>
        <taxon>Pseudomonadota</taxon>
        <taxon>Gammaproteobacteria</taxon>
        <taxon>Legionellales</taxon>
        <taxon>Legionellaceae</taxon>
        <taxon>Legionella</taxon>
    </lineage>
</organism>
<gene>
    <name evidence="18" type="ORF">J2N86_02950</name>
</gene>
<protein>
    <recommendedName>
        <fullName evidence="4 14">Cytochrome b</fullName>
    </recommendedName>
</protein>
<comment type="cofactor">
    <cofactor evidence="14">
        <name>heme b</name>
        <dbReference type="ChEBI" id="CHEBI:60344"/>
    </cofactor>
    <text evidence="14">Binds 2 heme groups non-covalently.</text>
</comment>
<evidence type="ECO:0000256" key="6">
    <source>
        <dbReference type="ARBA" id="ARBA00022617"/>
    </source>
</evidence>
<keyword evidence="12" id="KW-0408">Iron</keyword>
<feature type="transmembrane region" description="Helical" evidence="15">
    <location>
        <begin position="369"/>
        <end position="388"/>
    </location>
</feature>
<feature type="transmembrane region" description="Helical" evidence="15">
    <location>
        <begin position="85"/>
        <end position="106"/>
    </location>
</feature>
<feature type="domain" description="Cytochrome b/b6 C-terminal region profile" evidence="17">
    <location>
        <begin position="226"/>
        <end position="399"/>
    </location>
</feature>
<dbReference type="InterPro" id="IPR036150">
    <property type="entry name" value="Cyt_b/b6_C_sf"/>
</dbReference>
<keyword evidence="10 14" id="KW-0249">Electron transport</keyword>
<evidence type="ECO:0000256" key="2">
    <source>
        <dbReference type="ARBA" id="ARBA00004141"/>
    </source>
</evidence>
<evidence type="ECO:0000256" key="9">
    <source>
        <dbReference type="ARBA" id="ARBA00022723"/>
    </source>
</evidence>
<feature type="transmembrane region" description="Helical" evidence="15">
    <location>
        <begin position="306"/>
        <end position="323"/>
    </location>
</feature>
<accession>A0ABY4Y9J8</accession>
<dbReference type="InterPro" id="IPR005797">
    <property type="entry name" value="Cyt_b/b6_N"/>
</dbReference>
<evidence type="ECO:0000256" key="8">
    <source>
        <dbReference type="ARBA" id="ARBA00022692"/>
    </source>
</evidence>
<evidence type="ECO:0000256" key="14">
    <source>
        <dbReference type="RuleBase" id="RU003385"/>
    </source>
</evidence>
<evidence type="ECO:0000256" key="4">
    <source>
        <dbReference type="ARBA" id="ARBA00013531"/>
    </source>
</evidence>
<dbReference type="Proteomes" id="UP001057474">
    <property type="component" value="Chromosome"/>
</dbReference>
<evidence type="ECO:0000256" key="1">
    <source>
        <dbReference type="ARBA" id="ARBA00002444"/>
    </source>
</evidence>
<feature type="transmembrane region" description="Helical" evidence="15">
    <location>
        <begin position="118"/>
        <end position="139"/>
    </location>
</feature>
<dbReference type="InterPro" id="IPR030689">
    <property type="entry name" value="Cytochrome_b"/>
</dbReference>
<dbReference type="SUPFAM" id="SSF81648">
    <property type="entry name" value="a domain/subunit of cytochrome bc1 complex (Ubiquinol-cytochrome c reductase)"/>
    <property type="match status" value="1"/>
</dbReference>
<evidence type="ECO:0000259" key="16">
    <source>
        <dbReference type="PROSITE" id="PS51002"/>
    </source>
</evidence>
<keyword evidence="7 14" id="KW-0679">Respiratory chain</keyword>
<feature type="transmembrane region" description="Helical" evidence="15">
    <location>
        <begin position="245"/>
        <end position="270"/>
    </location>
</feature>
<evidence type="ECO:0000256" key="10">
    <source>
        <dbReference type="ARBA" id="ARBA00022982"/>
    </source>
</evidence>
<evidence type="ECO:0000256" key="3">
    <source>
        <dbReference type="ARBA" id="ARBA00011649"/>
    </source>
</evidence>
<evidence type="ECO:0000256" key="13">
    <source>
        <dbReference type="ARBA" id="ARBA00023136"/>
    </source>
</evidence>